<name>B6SUX9_MAIZE</name>
<evidence type="ECO:0000313" key="1">
    <source>
        <dbReference type="EMBL" id="ACG28662.1"/>
    </source>
</evidence>
<protein>
    <submittedName>
        <fullName evidence="1">Uncharacterized protein</fullName>
    </submittedName>
</protein>
<dbReference type="AlphaFoldDB" id="B6SUX9"/>
<organism evidence="1">
    <name type="scientific">Zea mays</name>
    <name type="common">Maize</name>
    <dbReference type="NCBI Taxonomy" id="4577"/>
    <lineage>
        <taxon>Eukaryota</taxon>
        <taxon>Viridiplantae</taxon>
        <taxon>Streptophyta</taxon>
        <taxon>Embryophyta</taxon>
        <taxon>Tracheophyta</taxon>
        <taxon>Spermatophyta</taxon>
        <taxon>Magnoliopsida</taxon>
        <taxon>Liliopsida</taxon>
        <taxon>Poales</taxon>
        <taxon>Poaceae</taxon>
        <taxon>PACMAD clade</taxon>
        <taxon>Panicoideae</taxon>
        <taxon>Andropogonodae</taxon>
        <taxon>Andropogoneae</taxon>
        <taxon>Tripsacinae</taxon>
        <taxon>Zea</taxon>
    </lineage>
</organism>
<dbReference type="EMBL" id="EU956544">
    <property type="protein sequence ID" value="ACG28662.1"/>
    <property type="molecule type" value="mRNA"/>
</dbReference>
<sequence length="133" mass="14567">MDARSFLKSFPWPAFLPVFPRVCSLCSPWLTTRLLCARPAFSPRAARPNVELGPILCSSLVPAFLPLCSASAHPAPWSLCARVARSSGCNLPCSPACRASLPWLPWDLLSTLRRCLLWRLALEISPCATMSLS</sequence>
<dbReference type="HOGENOM" id="CLU_157516_0_0_1"/>
<proteinExistence type="evidence at transcript level"/>
<accession>B6SUX9</accession>
<reference evidence="1" key="1">
    <citation type="journal article" date="2009" name="Plant Mol. Biol.">
        <title>Insights into corn genes derived from large-scale cDNA sequencing.</title>
        <authorList>
            <person name="Alexandrov N.N."/>
            <person name="Brover V.V."/>
            <person name="Freidin S."/>
            <person name="Troukhan M.E."/>
            <person name="Tatarinova T.V."/>
            <person name="Zhang H."/>
            <person name="Swaller T.J."/>
            <person name="Lu Y.P."/>
            <person name="Bouck J."/>
            <person name="Flavell R.B."/>
            <person name="Feldmann K.A."/>
        </authorList>
    </citation>
    <scope>NUCLEOTIDE SEQUENCE</scope>
</reference>